<reference evidence="12 13" key="1">
    <citation type="journal article" date="2012" name="Science">
        <title>The Paleozoic origin of enzymatic lignin decomposition reconstructed from 31 fungal genomes.</title>
        <authorList>
            <person name="Floudas D."/>
            <person name="Binder M."/>
            <person name="Riley R."/>
            <person name="Barry K."/>
            <person name="Blanchette R.A."/>
            <person name="Henrissat B."/>
            <person name="Martinez A.T."/>
            <person name="Otillar R."/>
            <person name="Spatafora J.W."/>
            <person name="Yadav J.S."/>
            <person name="Aerts A."/>
            <person name="Benoit I."/>
            <person name="Boyd A."/>
            <person name="Carlson A."/>
            <person name="Copeland A."/>
            <person name="Coutinho P.M."/>
            <person name="de Vries R.P."/>
            <person name="Ferreira P."/>
            <person name="Findley K."/>
            <person name="Foster B."/>
            <person name="Gaskell J."/>
            <person name="Glotzer D."/>
            <person name="Gorecki P."/>
            <person name="Heitman J."/>
            <person name="Hesse C."/>
            <person name="Hori C."/>
            <person name="Igarashi K."/>
            <person name="Jurgens J.A."/>
            <person name="Kallen N."/>
            <person name="Kersten P."/>
            <person name="Kohler A."/>
            <person name="Kuees U."/>
            <person name="Kumar T.K.A."/>
            <person name="Kuo A."/>
            <person name="LaButti K."/>
            <person name="Larrondo L.F."/>
            <person name="Lindquist E."/>
            <person name="Ling A."/>
            <person name="Lombard V."/>
            <person name="Lucas S."/>
            <person name="Lundell T."/>
            <person name="Martin R."/>
            <person name="McLaughlin D.J."/>
            <person name="Morgenstern I."/>
            <person name="Morin E."/>
            <person name="Murat C."/>
            <person name="Nagy L.G."/>
            <person name="Nolan M."/>
            <person name="Ohm R.A."/>
            <person name="Patyshakuliyeva A."/>
            <person name="Rokas A."/>
            <person name="Ruiz-Duenas F.J."/>
            <person name="Sabat G."/>
            <person name="Salamov A."/>
            <person name="Samejima M."/>
            <person name="Schmutz J."/>
            <person name="Slot J.C."/>
            <person name="St John F."/>
            <person name="Stenlid J."/>
            <person name="Sun H."/>
            <person name="Sun S."/>
            <person name="Syed K."/>
            <person name="Tsang A."/>
            <person name="Wiebenga A."/>
            <person name="Young D."/>
            <person name="Pisabarro A."/>
            <person name="Eastwood D.C."/>
            <person name="Martin F."/>
            <person name="Cullen D."/>
            <person name="Grigoriev I.V."/>
            <person name="Hibbett D.S."/>
        </authorList>
    </citation>
    <scope>NUCLEOTIDE SEQUENCE</scope>
    <source>
        <strain evidence="13">FP-58527</strain>
    </source>
</reference>
<dbReference type="GO" id="GO:0020037">
    <property type="term" value="F:heme binding"/>
    <property type="evidence" value="ECO:0007669"/>
    <property type="project" value="InterPro"/>
</dbReference>
<dbReference type="STRING" id="743788.S8DK47"/>
<dbReference type="Gene3D" id="1.10.630.10">
    <property type="entry name" value="Cytochrome P450"/>
    <property type="match status" value="2"/>
</dbReference>
<keyword evidence="13" id="KW-1185">Reference proteome</keyword>
<comment type="subcellular location">
    <subcellularLocation>
        <location evidence="2">Membrane</location>
    </subcellularLocation>
</comment>
<dbReference type="AlphaFoldDB" id="S8DK47"/>
<evidence type="ECO:0000256" key="9">
    <source>
        <dbReference type="ARBA" id="ARBA00023004"/>
    </source>
</evidence>
<accession>S8DK47</accession>
<dbReference type="Proteomes" id="UP000015241">
    <property type="component" value="Unassembled WGS sequence"/>
</dbReference>
<dbReference type="OrthoDB" id="2789670at2759"/>
<evidence type="ECO:0000256" key="7">
    <source>
        <dbReference type="ARBA" id="ARBA00022989"/>
    </source>
</evidence>
<dbReference type="InParanoid" id="S8DK47"/>
<dbReference type="SUPFAM" id="SSF48264">
    <property type="entry name" value="Cytochrome P450"/>
    <property type="match status" value="1"/>
</dbReference>
<evidence type="ECO:0000256" key="3">
    <source>
        <dbReference type="ARBA" id="ARBA00010617"/>
    </source>
</evidence>
<dbReference type="PANTHER" id="PTHR46300:SF2">
    <property type="entry name" value="CYTOCHROME P450 MONOOXYGENASE ALNH-RELATED"/>
    <property type="match status" value="1"/>
</dbReference>
<name>S8DK47_FOMSC</name>
<evidence type="ECO:0000256" key="5">
    <source>
        <dbReference type="ARBA" id="ARBA00022692"/>
    </source>
</evidence>
<protein>
    <recommendedName>
        <fullName evidence="14">Cytochrome P450</fullName>
    </recommendedName>
</protein>
<evidence type="ECO:0000256" key="1">
    <source>
        <dbReference type="ARBA" id="ARBA00001971"/>
    </source>
</evidence>
<gene>
    <name evidence="12" type="ORF">FOMPIDRAFT_48926</name>
</gene>
<evidence type="ECO:0000256" key="10">
    <source>
        <dbReference type="ARBA" id="ARBA00023033"/>
    </source>
</evidence>
<evidence type="ECO:0000256" key="4">
    <source>
        <dbReference type="ARBA" id="ARBA00022617"/>
    </source>
</evidence>
<dbReference type="eggNOG" id="KOG0156">
    <property type="taxonomic scope" value="Eukaryota"/>
</dbReference>
<dbReference type="GO" id="GO:0005506">
    <property type="term" value="F:iron ion binding"/>
    <property type="evidence" value="ECO:0007669"/>
    <property type="project" value="InterPro"/>
</dbReference>
<dbReference type="GO" id="GO:0016020">
    <property type="term" value="C:membrane"/>
    <property type="evidence" value="ECO:0007669"/>
    <property type="project" value="UniProtKB-SubCell"/>
</dbReference>
<keyword evidence="11" id="KW-0472">Membrane</keyword>
<dbReference type="Pfam" id="PF00067">
    <property type="entry name" value="p450"/>
    <property type="match status" value="2"/>
</dbReference>
<dbReference type="HOGENOM" id="CLU_001570_2_2_1"/>
<evidence type="ECO:0008006" key="14">
    <source>
        <dbReference type="Google" id="ProtNLM"/>
    </source>
</evidence>
<organism evidence="12 13">
    <name type="scientific">Fomitopsis schrenkii</name>
    <name type="common">Brown rot fungus</name>
    <dbReference type="NCBI Taxonomy" id="2126942"/>
    <lineage>
        <taxon>Eukaryota</taxon>
        <taxon>Fungi</taxon>
        <taxon>Dikarya</taxon>
        <taxon>Basidiomycota</taxon>
        <taxon>Agaricomycotina</taxon>
        <taxon>Agaricomycetes</taxon>
        <taxon>Polyporales</taxon>
        <taxon>Fomitopsis</taxon>
    </lineage>
</organism>
<keyword evidence="9" id="KW-0408">Iron</keyword>
<evidence type="ECO:0000256" key="6">
    <source>
        <dbReference type="ARBA" id="ARBA00022723"/>
    </source>
</evidence>
<dbReference type="InterPro" id="IPR001128">
    <property type="entry name" value="Cyt_P450"/>
</dbReference>
<proteinExistence type="inferred from homology"/>
<evidence type="ECO:0000313" key="12">
    <source>
        <dbReference type="EMBL" id="EPS93956.1"/>
    </source>
</evidence>
<dbReference type="PANTHER" id="PTHR46300">
    <property type="entry name" value="P450, PUTATIVE (EUROFUNG)-RELATED-RELATED"/>
    <property type="match status" value="1"/>
</dbReference>
<keyword evidence="4" id="KW-0349">Heme</keyword>
<comment type="cofactor">
    <cofactor evidence="1">
        <name>heme</name>
        <dbReference type="ChEBI" id="CHEBI:30413"/>
    </cofactor>
</comment>
<comment type="similarity">
    <text evidence="3">Belongs to the cytochrome P450 family.</text>
</comment>
<dbReference type="InterPro" id="IPR050364">
    <property type="entry name" value="Cytochrome_P450_fung"/>
</dbReference>
<keyword evidence="6" id="KW-0479">Metal-binding</keyword>
<sequence>MLLPGPKRWPLIGNAPQLSMEYLHHTFTEWKSMYGTSMIGDVVYMVVLGREAVVLNSLTAAQDLLEKRSGIYSDRARSILIHEIMDFAPNMPLLQYNDEWRRQRRWIQALLLDKVKLDSYHSIQQREVVRLLAGIFEAPNAFASLSVYEGGVMLEIAYGRTIAAHDEDFVSLASNAILRLTEAGSPSASLVDFIPILRHMPTTWLPGSAWKRKALKVRNSMHEAMTIPYEKTKRAVPVLSHILLEATMDNGRLTAEDERAMKGMASVFPEACQKAQEEIDNVIGNARLPNFEDRASLPYIECVVKETFR</sequence>
<dbReference type="GO" id="GO:0004497">
    <property type="term" value="F:monooxygenase activity"/>
    <property type="evidence" value="ECO:0007669"/>
    <property type="project" value="UniProtKB-KW"/>
</dbReference>
<keyword evidence="7" id="KW-1133">Transmembrane helix</keyword>
<dbReference type="InterPro" id="IPR036396">
    <property type="entry name" value="Cyt_P450_sf"/>
</dbReference>
<evidence type="ECO:0000256" key="11">
    <source>
        <dbReference type="ARBA" id="ARBA00023136"/>
    </source>
</evidence>
<keyword evidence="10" id="KW-0503">Monooxygenase</keyword>
<evidence type="ECO:0000256" key="8">
    <source>
        <dbReference type="ARBA" id="ARBA00023002"/>
    </source>
</evidence>
<keyword evidence="5" id="KW-0812">Transmembrane</keyword>
<dbReference type="EMBL" id="KE504250">
    <property type="protein sequence ID" value="EPS93956.1"/>
    <property type="molecule type" value="Genomic_DNA"/>
</dbReference>
<dbReference type="GO" id="GO:0016705">
    <property type="term" value="F:oxidoreductase activity, acting on paired donors, with incorporation or reduction of molecular oxygen"/>
    <property type="evidence" value="ECO:0007669"/>
    <property type="project" value="InterPro"/>
</dbReference>
<evidence type="ECO:0000313" key="13">
    <source>
        <dbReference type="Proteomes" id="UP000015241"/>
    </source>
</evidence>
<evidence type="ECO:0000256" key="2">
    <source>
        <dbReference type="ARBA" id="ARBA00004370"/>
    </source>
</evidence>
<keyword evidence="8" id="KW-0560">Oxidoreductase</keyword>